<name>A0A6J4Q158_9CYAN</name>
<dbReference type="EMBL" id="CADCTZ010001849">
    <property type="protein sequence ID" value="CAA9425278.1"/>
    <property type="molecule type" value="Genomic_DNA"/>
</dbReference>
<gene>
    <name evidence="1" type="ORF">AVDCRST_MAG84-7439</name>
</gene>
<dbReference type="AlphaFoldDB" id="A0A6J4Q158"/>
<evidence type="ECO:0000313" key="1">
    <source>
        <dbReference type="EMBL" id="CAA9425278.1"/>
    </source>
</evidence>
<protein>
    <submittedName>
        <fullName evidence="1">Uncharacterized protein</fullName>
    </submittedName>
</protein>
<organism evidence="1">
    <name type="scientific">uncultured Microcoleus sp</name>
    <dbReference type="NCBI Taxonomy" id="259945"/>
    <lineage>
        <taxon>Bacteria</taxon>
        <taxon>Bacillati</taxon>
        <taxon>Cyanobacteriota</taxon>
        <taxon>Cyanophyceae</taxon>
        <taxon>Oscillatoriophycideae</taxon>
        <taxon>Oscillatoriales</taxon>
        <taxon>Microcoleaceae</taxon>
        <taxon>Microcoleus</taxon>
        <taxon>environmental samples</taxon>
    </lineage>
</organism>
<sequence>MSFFLVIVKQFSRSFLRRERACCVLFCLVVDGGSRSRDRAIPPSNPVDFTRYAK</sequence>
<reference evidence="1" key="1">
    <citation type="submission" date="2020-02" db="EMBL/GenBank/DDBJ databases">
        <authorList>
            <person name="Meier V. D."/>
        </authorList>
    </citation>
    <scope>NUCLEOTIDE SEQUENCE</scope>
    <source>
        <strain evidence="1">AVDCRST_MAG84</strain>
    </source>
</reference>
<proteinExistence type="predicted"/>
<accession>A0A6J4Q158</accession>